<feature type="transmembrane region" description="Helical" evidence="1">
    <location>
        <begin position="173"/>
        <end position="196"/>
    </location>
</feature>
<feature type="transmembrane region" description="Helical" evidence="1">
    <location>
        <begin position="251"/>
        <end position="273"/>
    </location>
</feature>
<feature type="transmembrane region" description="Helical" evidence="1">
    <location>
        <begin position="108"/>
        <end position="132"/>
    </location>
</feature>
<dbReference type="PANTHER" id="PTHR42101:SF1">
    <property type="entry name" value="LOW TEMPERATURE REQUIREMENT A"/>
    <property type="match status" value="1"/>
</dbReference>
<comment type="caution">
    <text evidence="2">The sequence shown here is derived from an EMBL/GenBank/DDBJ whole genome shotgun (WGS) entry which is preliminary data.</text>
</comment>
<evidence type="ECO:0000313" key="3">
    <source>
        <dbReference type="Proteomes" id="UP000813461"/>
    </source>
</evidence>
<feature type="transmembrane region" description="Helical" evidence="1">
    <location>
        <begin position="552"/>
        <end position="570"/>
    </location>
</feature>
<keyword evidence="3" id="KW-1185">Reference proteome</keyword>
<feature type="transmembrane region" description="Helical" evidence="1">
    <location>
        <begin position="582"/>
        <end position="601"/>
    </location>
</feature>
<feature type="transmembrane region" description="Helical" evidence="1">
    <location>
        <begin position="358"/>
        <end position="380"/>
    </location>
</feature>
<dbReference type="InterPro" id="IPR010640">
    <property type="entry name" value="Low_temperature_requirement_A"/>
</dbReference>
<keyword evidence="1" id="KW-0472">Membrane</keyword>
<dbReference type="Proteomes" id="UP000813461">
    <property type="component" value="Unassembled WGS sequence"/>
</dbReference>
<dbReference type="EMBL" id="JAGMVJ010000003">
    <property type="protein sequence ID" value="KAH7092378.1"/>
    <property type="molecule type" value="Genomic_DNA"/>
</dbReference>
<reference evidence="2" key="1">
    <citation type="journal article" date="2021" name="Nat. Commun.">
        <title>Genetic determinants of endophytism in the Arabidopsis root mycobiome.</title>
        <authorList>
            <person name="Mesny F."/>
            <person name="Miyauchi S."/>
            <person name="Thiergart T."/>
            <person name="Pickel B."/>
            <person name="Atanasova L."/>
            <person name="Karlsson M."/>
            <person name="Huettel B."/>
            <person name="Barry K.W."/>
            <person name="Haridas S."/>
            <person name="Chen C."/>
            <person name="Bauer D."/>
            <person name="Andreopoulos W."/>
            <person name="Pangilinan J."/>
            <person name="LaButti K."/>
            <person name="Riley R."/>
            <person name="Lipzen A."/>
            <person name="Clum A."/>
            <person name="Drula E."/>
            <person name="Henrissat B."/>
            <person name="Kohler A."/>
            <person name="Grigoriev I.V."/>
            <person name="Martin F.M."/>
            <person name="Hacquard S."/>
        </authorList>
    </citation>
    <scope>NUCLEOTIDE SEQUENCE</scope>
    <source>
        <strain evidence="2">MPI-SDFR-AT-0120</strain>
    </source>
</reference>
<dbReference type="Pfam" id="PF06772">
    <property type="entry name" value="LtrA"/>
    <property type="match status" value="1"/>
</dbReference>
<feature type="transmembrane region" description="Helical" evidence="1">
    <location>
        <begin position="519"/>
        <end position="540"/>
    </location>
</feature>
<evidence type="ECO:0008006" key="4">
    <source>
        <dbReference type="Google" id="ProtNLM"/>
    </source>
</evidence>
<feature type="transmembrane region" description="Helical" evidence="1">
    <location>
        <begin position="144"/>
        <end position="161"/>
    </location>
</feature>
<gene>
    <name evidence="2" type="ORF">FB567DRAFT_567352</name>
</gene>
<feature type="transmembrane region" description="Helical" evidence="1">
    <location>
        <begin position="285"/>
        <end position="305"/>
    </location>
</feature>
<evidence type="ECO:0000256" key="1">
    <source>
        <dbReference type="SAM" id="Phobius"/>
    </source>
</evidence>
<dbReference type="AlphaFoldDB" id="A0A8K0RD20"/>
<feature type="transmembrane region" description="Helical" evidence="1">
    <location>
        <begin position="317"/>
        <end position="337"/>
    </location>
</feature>
<keyword evidence="1" id="KW-0812">Transmembrane</keyword>
<dbReference type="OrthoDB" id="3177213at2759"/>
<organism evidence="2 3">
    <name type="scientific">Paraphoma chrysanthemicola</name>
    <dbReference type="NCBI Taxonomy" id="798071"/>
    <lineage>
        <taxon>Eukaryota</taxon>
        <taxon>Fungi</taxon>
        <taxon>Dikarya</taxon>
        <taxon>Ascomycota</taxon>
        <taxon>Pezizomycotina</taxon>
        <taxon>Dothideomycetes</taxon>
        <taxon>Pleosporomycetidae</taxon>
        <taxon>Pleosporales</taxon>
        <taxon>Pleosporineae</taxon>
        <taxon>Phaeosphaeriaceae</taxon>
        <taxon>Paraphoma</taxon>
    </lineage>
</organism>
<feature type="transmembrane region" description="Helical" evidence="1">
    <location>
        <begin position="208"/>
        <end position="227"/>
    </location>
</feature>
<name>A0A8K0RD20_9PLEO</name>
<proteinExistence type="predicted"/>
<protein>
    <recommendedName>
        <fullName evidence="4">Low temperature requirement A</fullName>
    </recommendedName>
</protein>
<sequence>MTHEHHHENKTLKFFASPLQEETSNLHHHILAQQNPQPSSDALEDLKKDVYGNEDASPLNITDEILHDLPAFRRHAESTNAELFFDLFFVANLSTFTSLSEINDDVTLTAYVGFFAVLWLTWCNVSLFDVRFIADSVFERIAKAFQFGVMVGFAVVGPSWQPGKGYNFNAYRALSMILMGSRIVLALQYCVTLYFTRKHRRTIVPMSLMIALTLLAAVMYGALLAGFTHPGCARSDWIAGTCVPPKSDVYIAWYAIGISELIATIAISSHWRVISFKGTHIEQRMSLLTLIVLGEGIMVICKAISRIVKVGYVFNGPLIGQIVASVLIIYFLYMLYFDRMQHEPFGTIRQQAWSSLHFPLHVSLVLVLQGVSLLIDWVVAVQGLEAADQLFRRVEDMRLSNLFVNGTEYCSELRHAIDEQVWTRIPKGVDASKALDVWNKTLAALSPVHDYLRADPANNTALNDIRNLLSTAETISIQAIFDSLSISIPKDDKASKNLKFDKTDLLHKYEKRFVLVFDYVYISAGIALMLMAAIGIISLPASRRQRSEYIRLAVNGICGLVLCLITLVNTSAVTQERYLESAWMLPVICIITFIDILALHVRKAGKHEDHQHTK</sequence>
<keyword evidence="1" id="KW-1133">Transmembrane helix</keyword>
<evidence type="ECO:0000313" key="2">
    <source>
        <dbReference type="EMBL" id="KAH7092378.1"/>
    </source>
</evidence>
<accession>A0A8K0RD20</accession>
<dbReference type="PANTHER" id="PTHR42101">
    <property type="entry name" value="CHROMOSOME 16, WHOLE GENOME SHOTGUN SEQUENCE"/>
    <property type="match status" value="1"/>
</dbReference>